<dbReference type="STRING" id="34059.A9308_00630"/>
<reference evidence="1 2" key="1">
    <citation type="submission" date="2016-06" db="EMBL/GenBank/DDBJ databases">
        <title>Draft genome of Moraxella atlantae CCUG 66109.</title>
        <authorList>
            <person name="Salva-Serra F."/>
            <person name="Engstrom-Jakobsson H."/>
            <person name="Thorell K."/>
            <person name="Gonzales-Siles L."/>
            <person name="Karlsson R."/>
            <person name="Boulund F."/>
            <person name="Engstrand L."/>
            <person name="Kristiansson E."/>
            <person name="Moore E."/>
        </authorList>
    </citation>
    <scope>NUCLEOTIDE SEQUENCE [LARGE SCALE GENOMIC DNA]</scope>
    <source>
        <strain evidence="1 2">CCUG 66109</strain>
    </source>
</reference>
<comment type="caution">
    <text evidence="1">The sequence shown here is derived from an EMBL/GenBank/DDBJ whole genome shotgun (WGS) entry which is preliminary data.</text>
</comment>
<dbReference type="AlphaFoldDB" id="A0A1B8Q939"/>
<protein>
    <submittedName>
        <fullName evidence="1">Uncharacterized protein</fullName>
    </submittedName>
</protein>
<name>A0A1B8Q939_9GAMM</name>
<dbReference type="Proteomes" id="UP000092508">
    <property type="component" value="Unassembled WGS sequence"/>
</dbReference>
<proteinExistence type="predicted"/>
<evidence type="ECO:0000313" key="1">
    <source>
        <dbReference type="EMBL" id="OBX73749.1"/>
    </source>
</evidence>
<accession>A0A1B8Q939</accession>
<organism evidence="1 2">
    <name type="scientific">Faucicola atlantae</name>
    <dbReference type="NCBI Taxonomy" id="34059"/>
    <lineage>
        <taxon>Bacteria</taxon>
        <taxon>Pseudomonadati</taxon>
        <taxon>Pseudomonadota</taxon>
        <taxon>Gammaproteobacteria</taxon>
        <taxon>Moraxellales</taxon>
        <taxon>Moraxellaceae</taxon>
        <taxon>Faucicola</taxon>
    </lineage>
</organism>
<evidence type="ECO:0000313" key="2">
    <source>
        <dbReference type="Proteomes" id="UP000092508"/>
    </source>
</evidence>
<sequence length="129" mass="15158">MKDPEIIIDALTSRIESLTDDYESQIRNLRRQKNGEIDLLSKQVFFYRMLAFNYNICEIVPLLIKRMESEIATHFDKNSTPLEKLNETQIFAMQAILAQDKNNNRLTPEQRSSLNNIYDKLDEILGDEF</sequence>
<gene>
    <name evidence="1" type="ORF">A9308_00630</name>
</gene>
<dbReference type="EMBL" id="LZMZ01000051">
    <property type="protein sequence ID" value="OBX73749.1"/>
    <property type="molecule type" value="Genomic_DNA"/>
</dbReference>
<dbReference type="RefSeq" id="WP_067238515.1">
    <property type="nucleotide sequence ID" value="NZ_LZMZ01000051.1"/>
</dbReference>